<reference evidence="1 3" key="2">
    <citation type="journal article" date="2023" name="BMC Biol.">
        <title>The compact genome of the sponge Oopsacas minuta (Hexactinellida) is lacking key metazoan core genes.</title>
        <authorList>
            <person name="Santini S."/>
            <person name="Schenkelaars Q."/>
            <person name="Jourda C."/>
            <person name="Duchesne M."/>
            <person name="Belahbib H."/>
            <person name="Rocher C."/>
            <person name="Selva M."/>
            <person name="Riesgo A."/>
            <person name="Vervoort M."/>
            <person name="Leys S.P."/>
            <person name="Kodjabachian L."/>
            <person name="Le Bivic A."/>
            <person name="Borchiellini C."/>
            <person name="Claverie J.M."/>
            <person name="Renard E."/>
        </authorList>
    </citation>
    <scope>NUCLEOTIDE SEQUENCE [LARGE SCALE GENOMIC DNA]</scope>
    <source>
        <strain evidence="1">SPO-2</strain>
    </source>
</reference>
<dbReference type="EMBL" id="JAKMXF010000332">
    <property type="protein sequence ID" value="KAI6648156.1"/>
    <property type="molecule type" value="Genomic_DNA"/>
</dbReference>
<evidence type="ECO:0000313" key="3">
    <source>
        <dbReference type="Proteomes" id="UP001165289"/>
    </source>
</evidence>
<reference evidence="1" key="1">
    <citation type="submission" date="2022-02" db="EMBL/GenBank/DDBJ databases">
        <authorList>
            <person name="Santini S."/>
            <person name="Jourda C."/>
            <person name="Belahbib H."/>
            <person name="Rocher C."/>
            <person name="Selva M."/>
            <person name="Borchiellini C."/>
            <person name="Renard E."/>
        </authorList>
    </citation>
    <scope>NUCLEOTIDE SEQUENCE</scope>
    <source>
        <strain evidence="1">SPO-2</strain>
    </source>
</reference>
<sequence length="115" mass="13488">MQYSQKAFQAIKLDKFYLISTCSDPRFGTQALENIEYLNDLKSIMNIVLDLERKAFEIKNTHPVQESTIKEEQSLKRRKPLFTVRSYANQINHLPSTDVIEMEITFFKAEARNLD</sequence>
<comment type="caution">
    <text evidence="1">The sequence shown here is derived from an EMBL/GenBank/DDBJ whole genome shotgun (WGS) entry which is preliminary data.</text>
</comment>
<protein>
    <submittedName>
        <fullName evidence="1">Uncharacterized protein</fullName>
    </submittedName>
</protein>
<gene>
    <name evidence="1" type="ORF">LOD99_11965</name>
    <name evidence="2" type="ORF">LOD99_898</name>
</gene>
<proteinExistence type="predicted"/>
<name>A0AAV7JHF3_9METZ</name>
<dbReference type="AlphaFoldDB" id="A0AAV7JHF3"/>
<dbReference type="EMBL" id="JAKMXF010000222">
    <property type="protein sequence ID" value="KAI6654502.1"/>
    <property type="molecule type" value="Genomic_DNA"/>
</dbReference>
<dbReference type="Proteomes" id="UP001165289">
    <property type="component" value="Unassembled WGS sequence"/>
</dbReference>
<evidence type="ECO:0000313" key="2">
    <source>
        <dbReference type="EMBL" id="KAI6654502.1"/>
    </source>
</evidence>
<accession>A0AAV7JHF3</accession>
<evidence type="ECO:0000313" key="1">
    <source>
        <dbReference type="EMBL" id="KAI6648156.1"/>
    </source>
</evidence>
<keyword evidence="3" id="KW-1185">Reference proteome</keyword>
<organism evidence="1 3">
    <name type="scientific">Oopsacas minuta</name>
    <dbReference type="NCBI Taxonomy" id="111878"/>
    <lineage>
        <taxon>Eukaryota</taxon>
        <taxon>Metazoa</taxon>
        <taxon>Porifera</taxon>
        <taxon>Hexactinellida</taxon>
        <taxon>Hexasterophora</taxon>
        <taxon>Lyssacinosida</taxon>
        <taxon>Leucopsacidae</taxon>
        <taxon>Oopsacas</taxon>
    </lineage>
</organism>